<dbReference type="SUPFAM" id="SSF48452">
    <property type="entry name" value="TPR-like"/>
    <property type="match status" value="1"/>
</dbReference>
<gene>
    <name evidence="1" type="ORF">A6M23_18120</name>
    <name evidence="2" type="ORF">A6P07_13930</name>
</gene>
<dbReference type="Proteomes" id="UP000095008">
    <property type="component" value="Unassembled WGS sequence"/>
</dbReference>
<name>A0A1C2J7U4_ACITH</name>
<dbReference type="STRING" id="930.GCA_002079865_02269"/>
<keyword evidence="4" id="KW-1185">Reference proteome</keyword>
<dbReference type="OrthoDB" id="174989at2"/>
<dbReference type="Gene3D" id="1.25.40.10">
    <property type="entry name" value="Tetratricopeptide repeat domain"/>
    <property type="match status" value="1"/>
</dbReference>
<protein>
    <recommendedName>
        <fullName evidence="5">Tetratricopeptide repeat protein</fullName>
    </recommendedName>
</protein>
<evidence type="ECO:0000313" key="4">
    <source>
        <dbReference type="Proteomes" id="UP000095008"/>
    </source>
</evidence>
<evidence type="ECO:0000313" key="1">
    <source>
        <dbReference type="EMBL" id="OCX68500.1"/>
    </source>
</evidence>
<reference evidence="1 3" key="1">
    <citation type="journal article" date="2016" name="Int. J. Mol. Sci.">
        <title>Comparative genomics of the extreme acidophile Acidithiobacillus thiooxidans reveals intraspecific divergence and niche adaptation.</title>
        <authorList>
            <person name="Zhang X."/>
            <person name="Feng X."/>
            <person name="Tao J."/>
            <person name="Ma L."/>
            <person name="Xiao Y."/>
            <person name="Liang Y."/>
            <person name="Liu X."/>
            <person name="Yin H."/>
        </authorList>
    </citation>
    <scope>NUCLEOTIDE SEQUENCE [LARGE SCALE GENOMIC DNA]</scope>
    <source>
        <strain evidence="2 3">A02</strain>
        <strain evidence="1">DXS-W</strain>
    </source>
</reference>
<evidence type="ECO:0000313" key="2">
    <source>
        <dbReference type="EMBL" id="OCX70525.1"/>
    </source>
</evidence>
<accession>A0A1C2J7U4</accession>
<dbReference type="EMBL" id="LWSA01000195">
    <property type="protein sequence ID" value="OCX70525.1"/>
    <property type="molecule type" value="Genomic_DNA"/>
</dbReference>
<evidence type="ECO:0000313" key="3">
    <source>
        <dbReference type="Proteomes" id="UP000094893"/>
    </source>
</evidence>
<sequence length="203" mass="22592">MKRTLGRIIGFIILVIIVLVVIAAIQDPQLWRHDWQTTRQYTVQKWQAMHHWWEKQESKPTPVAHPATVPITATAPKLQPGVAVQQATPVTPHVKIVFPKNLTGSQYALLMAARRAFWEHDVKAAIADYQALIDQLPEVPQLYGELGNIYYQTGHPLSAGKAYSSAARTLIATHQYPSAAALLPLISSLDPNQATIIRQALAR</sequence>
<organism evidence="1 4">
    <name type="scientific">Acidithiobacillus thiooxidans</name>
    <name type="common">Thiobacillus thiooxidans</name>
    <dbReference type="NCBI Taxonomy" id="930"/>
    <lineage>
        <taxon>Bacteria</taxon>
        <taxon>Pseudomonadati</taxon>
        <taxon>Pseudomonadota</taxon>
        <taxon>Acidithiobacillia</taxon>
        <taxon>Acidithiobacillales</taxon>
        <taxon>Acidithiobacillaceae</taxon>
        <taxon>Acidithiobacillus</taxon>
    </lineage>
</organism>
<comment type="caution">
    <text evidence="1">The sequence shown here is derived from an EMBL/GenBank/DDBJ whole genome shotgun (WGS) entry which is preliminary data.</text>
</comment>
<dbReference type="InterPro" id="IPR011990">
    <property type="entry name" value="TPR-like_helical_dom_sf"/>
</dbReference>
<dbReference type="AlphaFoldDB" id="A0A1C2J7U4"/>
<evidence type="ECO:0008006" key="5">
    <source>
        <dbReference type="Google" id="ProtNLM"/>
    </source>
</evidence>
<dbReference type="RefSeq" id="WP_024892822.1">
    <property type="nucleotide sequence ID" value="NZ_LWRY01000262.1"/>
</dbReference>
<dbReference type="EMBL" id="LWRY01000262">
    <property type="protein sequence ID" value="OCX68500.1"/>
    <property type="molecule type" value="Genomic_DNA"/>
</dbReference>
<proteinExistence type="predicted"/>
<dbReference type="Proteomes" id="UP000094893">
    <property type="component" value="Unassembled WGS sequence"/>
</dbReference>